<evidence type="ECO:0000313" key="2">
    <source>
        <dbReference type="EMBL" id="KAF0646869.1"/>
    </source>
</evidence>
<name>A0A1Y2NUH8_STRFR</name>
<reference evidence="2 7" key="1">
    <citation type="submission" date="2013-05" db="EMBL/GenBank/DDBJ databases">
        <title>Genome Sequence of Streptomyces fradiae.</title>
        <authorList>
            <person name="Kirby R."/>
        </authorList>
    </citation>
    <scope>NUCLEOTIDE SEQUENCE [LARGE SCALE GENOMIC DNA]</scope>
    <source>
        <strain evidence="2 7">ATCC 10745</strain>
    </source>
</reference>
<dbReference type="EMBL" id="MIFZ01000245">
    <property type="protein sequence ID" value="OSY51183.1"/>
    <property type="molecule type" value="Genomic_DNA"/>
</dbReference>
<evidence type="ECO:0000313" key="7">
    <source>
        <dbReference type="Proteomes" id="UP000731519"/>
    </source>
</evidence>
<dbReference type="EMBL" id="MIFZ01000246">
    <property type="protein sequence ID" value="OSY51111.1"/>
    <property type="molecule type" value="Genomic_DNA"/>
</dbReference>
<evidence type="ECO:0000313" key="6">
    <source>
        <dbReference type="Proteomes" id="UP000194318"/>
    </source>
</evidence>
<dbReference type="Proteomes" id="UP000194318">
    <property type="component" value="Unassembled WGS sequence"/>
</dbReference>
<dbReference type="GeneID" id="91401478"/>
<evidence type="ECO:0000313" key="4">
    <source>
        <dbReference type="EMBL" id="OSY51111.1"/>
    </source>
</evidence>
<accession>A0A1Y2NUH8</accession>
<proteinExistence type="predicted"/>
<dbReference type="Proteomes" id="UP000731519">
    <property type="component" value="Unassembled WGS sequence"/>
</dbReference>
<sequence length="279" mass="29031">MTDQTPPPGDTSAAAFDLTFLRTRAMECRLTDEDLAALTGIPVTDFDTHLTPSTLPAEALFTLARALNTSAEALLRQPAPARRSAPGAATHATVLHAALLEADRIHPDDLASALEWTPHRLQRAATTLAAHLEQSSSPHRLIHTDTAIHLTCVPDLLTGKQRQNLHNSGHTAASLAPGEAAALTRLLHHTACGLPPDLPADQIPRLANRRLLAPAGKQPTPHPDVLFALGLAAHPLLDAAGPADHPALGHRHAAAAGADSAGRSAPAPAAVTPPPNGAR</sequence>
<keyword evidence="7" id="KW-1185">Reference proteome</keyword>
<feature type="compositionally biased region" description="Low complexity" evidence="1">
    <location>
        <begin position="254"/>
        <end position="270"/>
    </location>
</feature>
<protein>
    <submittedName>
        <fullName evidence="5">Uncharacterized protein</fullName>
    </submittedName>
</protein>
<gene>
    <name evidence="5" type="ORF">BG846_03165</name>
    <name evidence="4" type="ORF">BG846_03209</name>
    <name evidence="3" type="ORF">BG846_04780</name>
    <name evidence="2" type="ORF">K701_26590</name>
</gene>
<evidence type="ECO:0000313" key="3">
    <source>
        <dbReference type="EMBL" id="OSY49640.1"/>
    </source>
</evidence>
<evidence type="ECO:0000256" key="1">
    <source>
        <dbReference type="SAM" id="MobiDB-lite"/>
    </source>
</evidence>
<dbReference type="AlphaFoldDB" id="A0A1Y2NUH8"/>
<comment type="caution">
    <text evidence="5">The sequence shown here is derived from an EMBL/GenBank/DDBJ whole genome shotgun (WGS) entry which is preliminary data.</text>
</comment>
<evidence type="ECO:0000313" key="5">
    <source>
        <dbReference type="EMBL" id="OSY51183.1"/>
    </source>
</evidence>
<dbReference type="EMBL" id="ASYR01000045">
    <property type="protein sequence ID" value="KAF0646869.1"/>
    <property type="molecule type" value="Genomic_DNA"/>
</dbReference>
<reference evidence="5 6" key="2">
    <citation type="submission" date="2016-09" db="EMBL/GenBank/DDBJ databases">
        <title>Streptomyces fradiae DSM40063, a candidate organism with high potential of specific P450 cytochromes.</title>
        <authorList>
            <person name="Grumaz C."/>
            <person name="Vainshtein Y."/>
            <person name="Kirstahler P."/>
            <person name="Sohn K."/>
        </authorList>
    </citation>
    <scope>NUCLEOTIDE SEQUENCE [LARGE SCALE GENOMIC DNA]</scope>
    <source>
        <strain evidence="5 6">DSM 40063</strain>
    </source>
</reference>
<dbReference type="RefSeq" id="WP_223844622.1">
    <property type="nucleotide sequence ID" value="NZ_ASYR01000045.1"/>
</dbReference>
<organism evidence="5 6">
    <name type="scientific">Streptomyces fradiae ATCC 10745 = DSM 40063</name>
    <dbReference type="NCBI Taxonomy" id="1319510"/>
    <lineage>
        <taxon>Bacteria</taxon>
        <taxon>Bacillati</taxon>
        <taxon>Actinomycetota</taxon>
        <taxon>Actinomycetes</taxon>
        <taxon>Kitasatosporales</taxon>
        <taxon>Streptomycetaceae</taxon>
        <taxon>Streptomyces</taxon>
    </lineage>
</organism>
<dbReference type="EMBL" id="MIFZ01000315">
    <property type="protein sequence ID" value="OSY49640.1"/>
    <property type="molecule type" value="Genomic_DNA"/>
</dbReference>
<feature type="region of interest" description="Disordered" evidence="1">
    <location>
        <begin position="242"/>
        <end position="279"/>
    </location>
</feature>